<keyword evidence="10 17" id="KW-0573">Peptidoglycan synthesis</keyword>
<dbReference type="InterPro" id="IPR038009">
    <property type="entry name" value="GlmU_C_LbH"/>
</dbReference>
<dbReference type="Pfam" id="PF12804">
    <property type="entry name" value="NTP_transf_3"/>
    <property type="match status" value="1"/>
</dbReference>
<feature type="binding site" evidence="17">
    <location>
        <position position="353"/>
    </location>
    <ligand>
        <name>UDP-N-acetyl-alpha-D-glucosamine</name>
        <dbReference type="ChEBI" id="CHEBI:57705"/>
    </ligand>
</feature>
<feature type="binding site" evidence="17">
    <location>
        <position position="442"/>
    </location>
    <ligand>
        <name>acetyl-CoA</name>
        <dbReference type="ChEBI" id="CHEBI:57288"/>
    </ligand>
</feature>
<feature type="region of interest" description="N-acetyltransferase" evidence="17">
    <location>
        <begin position="254"/>
        <end position="459"/>
    </location>
</feature>
<keyword evidence="11 17" id="KW-0511">Multifunctional enzyme</keyword>
<evidence type="ECO:0000256" key="12">
    <source>
        <dbReference type="ARBA" id="ARBA00023315"/>
    </source>
</evidence>
<keyword evidence="7 17" id="KW-0677">Repeat</keyword>
<feature type="binding site" evidence="17">
    <location>
        <position position="157"/>
    </location>
    <ligand>
        <name>UDP-N-acetyl-alpha-D-glucosamine</name>
        <dbReference type="ChEBI" id="CHEBI:57705"/>
    </ligand>
</feature>
<feature type="binding site" evidence="17">
    <location>
        <position position="230"/>
    </location>
    <ligand>
        <name>UDP-N-acetyl-alpha-D-glucosamine</name>
        <dbReference type="ChEBI" id="CHEBI:57705"/>
    </ligand>
</feature>
<dbReference type="GO" id="GO:0009245">
    <property type="term" value="P:lipid A biosynthetic process"/>
    <property type="evidence" value="ECO:0007669"/>
    <property type="project" value="UniProtKB-UniRule"/>
</dbReference>
<feature type="binding site" evidence="17">
    <location>
        <position position="172"/>
    </location>
    <ligand>
        <name>UDP-N-acetyl-alpha-D-glucosamine</name>
        <dbReference type="ChEBI" id="CHEBI:57705"/>
    </ligand>
</feature>
<evidence type="ECO:0000256" key="4">
    <source>
        <dbReference type="ARBA" id="ARBA00022679"/>
    </source>
</evidence>
<dbReference type="EC" id="2.3.1.157" evidence="17"/>
<dbReference type="SUPFAM" id="SSF53448">
    <property type="entry name" value="Nucleotide-diphospho-sugar transferases"/>
    <property type="match status" value="1"/>
</dbReference>
<feature type="binding site" evidence="17">
    <location>
        <position position="105"/>
    </location>
    <ligand>
        <name>Mg(2+)</name>
        <dbReference type="ChEBI" id="CHEBI:18420"/>
    </ligand>
</feature>
<dbReference type="GO" id="GO:0008360">
    <property type="term" value="P:regulation of cell shape"/>
    <property type="evidence" value="ECO:0007669"/>
    <property type="project" value="UniProtKB-KW"/>
</dbReference>
<proteinExistence type="inferred from homology"/>
<dbReference type="AlphaFoldDB" id="A0A930FP54"/>
<dbReference type="GO" id="GO:0000287">
    <property type="term" value="F:magnesium ion binding"/>
    <property type="evidence" value="ECO:0007669"/>
    <property type="project" value="UniProtKB-UniRule"/>
</dbReference>
<evidence type="ECO:0000256" key="6">
    <source>
        <dbReference type="ARBA" id="ARBA00022723"/>
    </source>
</evidence>
<feature type="binding site" evidence="17">
    <location>
        <position position="335"/>
    </location>
    <ligand>
        <name>UDP-N-acetyl-alpha-D-glucosamine</name>
        <dbReference type="ChEBI" id="CHEBI:57705"/>
    </ligand>
</feature>
<reference evidence="19" key="1">
    <citation type="submission" date="2020-04" db="EMBL/GenBank/DDBJ databases">
        <title>Deep metagenomics examines the oral microbiome during advanced dental caries in children, revealing novel taxa and co-occurrences with host molecules.</title>
        <authorList>
            <person name="Baker J.L."/>
            <person name="Morton J.T."/>
            <person name="Dinis M."/>
            <person name="Alvarez R."/>
            <person name="Tran N.C."/>
            <person name="Knight R."/>
            <person name="Edlund A."/>
        </authorList>
    </citation>
    <scope>NUCLEOTIDE SEQUENCE</scope>
    <source>
        <strain evidence="19">JCVI_32_bin.14</strain>
    </source>
</reference>
<dbReference type="Gene3D" id="3.90.550.10">
    <property type="entry name" value="Spore Coat Polysaccharide Biosynthesis Protein SpsA, Chain A"/>
    <property type="match status" value="1"/>
</dbReference>
<comment type="pathway">
    <text evidence="17">Nucleotide-sugar biosynthesis; UDP-N-acetyl-alpha-D-glucosamine biosynthesis; UDP-N-acetyl-alpha-D-glucosamine from N-acetyl-alpha-D-glucosamine 1-phosphate: step 1/1.</text>
</comment>
<dbReference type="RefSeq" id="WP_007069508.1">
    <property type="nucleotide sequence ID" value="NZ_CAUPHI010000038.1"/>
</dbReference>
<evidence type="ECO:0000256" key="9">
    <source>
        <dbReference type="ARBA" id="ARBA00022960"/>
    </source>
</evidence>
<keyword evidence="13 17" id="KW-0961">Cell wall biogenesis/degradation</keyword>
<evidence type="ECO:0000256" key="16">
    <source>
        <dbReference type="ARBA" id="ARBA00049628"/>
    </source>
</evidence>
<comment type="function">
    <text evidence="16 17">Catalyzes the last two sequential reactions in the de novo biosynthetic pathway for UDP-N-acetylglucosamine (UDP-GlcNAc). The C-terminal domain catalyzes the transfer of acetyl group from acetyl coenzyme A to glucosamine-1-phosphate (GlcN-1-P) to produce N-acetylglucosamine-1-phosphate (GlcNAc-1-P), which is converted into UDP-GlcNAc by the transfer of uridine 5-monophosphate (from uridine 5-triphosphate), a reaction catalyzed by the N-terminal domain.</text>
</comment>
<dbReference type="SUPFAM" id="SSF51161">
    <property type="entry name" value="Trimeric LpxA-like enzymes"/>
    <property type="match status" value="1"/>
</dbReference>
<comment type="catalytic activity">
    <reaction evidence="14 17">
        <text>alpha-D-glucosamine 1-phosphate + acetyl-CoA = N-acetyl-alpha-D-glucosamine 1-phosphate + CoA + H(+)</text>
        <dbReference type="Rhea" id="RHEA:13725"/>
        <dbReference type="ChEBI" id="CHEBI:15378"/>
        <dbReference type="ChEBI" id="CHEBI:57287"/>
        <dbReference type="ChEBI" id="CHEBI:57288"/>
        <dbReference type="ChEBI" id="CHEBI:57776"/>
        <dbReference type="ChEBI" id="CHEBI:58516"/>
        <dbReference type="EC" id="2.3.1.157"/>
    </reaction>
</comment>
<dbReference type="Gene3D" id="2.160.10.10">
    <property type="entry name" value="Hexapeptide repeat proteins"/>
    <property type="match status" value="1"/>
</dbReference>
<feature type="binding site" evidence="17">
    <location>
        <position position="23"/>
    </location>
    <ligand>
        <name>UDP-N-acetyl-alpha-D-glucosamine</name>
        <dbReference type="ChEBI" id="CHEBI:57705"/>
    </ligand>
</feature>
<dbReference type="Proteomes" id="UP000757890">
    <property type="component" value="Unassembled WGS sequence"/>
</dbReference>
<evidence type="ECO:0000256" key="5">
    <source>
        <dbReference type="ARBA" id="ARBA00022695"/>
    </source>
</evidence>
<dbReference type="GO" id="GO:0071555">
    <property type="term" value="P:cell wall organization"/>
    <property type="evidence" value="ECO:0007669"/>
    <property type="project" value="UniProtKB-KW"/>
</dbReference>
<evidence type="ECO:0000256" key="14">
    <source>
        <dbReference type="ARBA" id="ARBA00048247"/>
    </source>
</evidence>
<feature type="binding site" evidence="17">
    <location>
        <position position="379"/>
    </location>
    <ligand>
        <name>UDP-N-acetyl-alpha-D-glucosamine</name>
        <dbReference type="ChEBI" id="CHEBI:57705"/>
    </ligand>
</feature>
<comment type="pathway">
    <text evidence="17">Nucleotide-sugar biosynthesis; UDP-N-acetyl-alpha-D-glucosamine biosynthesis; N-acetyl-alpha-D-glucosamine 1-phosphate from alpha-D-glucosamine 6-phosphate (route II): step 2/2.</text>
</comment>
<comment type="similarity">
    <text evidence="2 17">In the N-terminal section; belongs to the N-acetylglucosamine-1-phosphate uridyltransferase family.</text>
</comment>
<evidence type="ECO:0000256" key="17">
    <source>
        <dbReference type="HAMAP-Rule" id="MF_01631"/>
    </source>
</evidence>
<feature type="domain" description="MobA-like NTP transferase" evidence="18">
    <location>
        <begin position="6"/>
        <end position="146"/>
    </location>
</feature>
<comment type="pathway">
    <text evidence="17">Bacterial outer membrane biogenesis; LPS lipid A biosynthesis.</text>
</comment>
<feature type="binding site" evidence="17">
    <location>
        <begin position="9"/>
        <end position="12"/>
    </location>
    <ligand>
        <name>UDP-N-acetyl-alpha-D-glucosamine</name>
        <dbReference type="ChEBI" id="CHEBI:57705"/>
    </ligand>
</feature>
<feature type="binding site" evidence="17">
    <location>
        <position position="368"/>
    </location>
    <ligand>
        <name>UDP-N-acetyl-alpha-D-glucosamine</name>
        <dbReference type="ChEBI" id="CHEBI:57705"/>
    </ligand>
</feature>
<evidence type="ECO:0000256" key="10">
    <source>
        <dbReference type="ARBA" id="ARBA00022984"/>
    </source>
</evidence>
<dbReference type="CDD" id="cd03353">
    <property type="entry name" value="LbH_GlmU_C"/>
    <property type="match status" value="1"/>
</dbReference>
<feature type="region of interest" description="Pyrophosphorylase" evidence="17">
    <location>
        <begin position="1"/>
        <end position="232"/>
    </location>
</feature>
<keyword evidence="3 17" id="KW-0963">Cytoplasm</keyword>
<comment type="caution">
    <text evidence="19">The sequence shown here is derived from an EMBL/GenBank/DDBJ whole genome shotgun (WGS) entry which is preliminary data.</text>
</comment>
<dbReference type="InterPro" id="IPR005882">
    <property type="entry name" value="Bifunctional_GlmU"/>
</dbReference>
<feature type="active site" description="Proton acceptor" evidence="17">
    <location>
        <position position="365"/>
    </location>
</feature>
<dbReference type="NCBIfam" id="TIGR01173">
    <property type="entry name" value="glmU"/>
    <property type="match status" value="1"/>
</dbReference>
<dbReference type="GO" id="GO:0009252">
    <property type="term" value="P:peptidoglycan biosynthetic process"/>
    <property type="evidence" value="ECO:0007669"/>
    <property type="project" value="UniProtKB-UniRule"/>
</dbReference>
<comment type="similarity">
    <text evidence="1 17">In the C-terminal section; belongs to the transferase hexapeptide repeat family.</text>
</comment>
<feature type="binding site" evidence="17">
    <location>
        <position position="230"/>
    </location>
    <ligand>
        <name>Mg(2+)</name>
        <dbReference type="ChEBI" id="CHEBI:18420"/>
    </ligand>
</feature>
<dbReference type="GO" id="GO:0000902">
    <property type="term" value="P:cell morphogenesis"/>
    <property type="evidence" value="ECO:0007669"/>
    <property type="project" value="UniProtKB-UniRule"/>
</dbReference>
<evidence type="ECO:0000259" key="18">
    <source>
        <dbReference type="Pfam" id="PF12804"/>
    </source>
</evidence>
<dbReference type="PANTHER" id="PTHR43584">
    <property type="entry name" value="NUCLEOTIDYL TRANSFERASE"/>
    <property type="match status" value="1"/>
</dbReference>
<keyword evidence="5 17" id="KW-0548">Nucleotidyltransferase</keyword>
<dbReference type="GO" id="GO:0005737">
    <property type="term" value="C:cytoplasm"/>
    <property type="evidence" value="ECO:0007669"/>
    <property type="project" value="UniProtKB-SubCell"/>
</dbReference>
<dbReference type="GO" id="GO:0003977">
    <property type="term" value="F:UDP-N-acetylglucosamine diphosphorylase activity"/>
    <property type="evidence" value="ECO:0007669"/>
    <property type="project" value="UniProtKB-UniRule"/>
</dbReference>
<dbReference type="NCBIfam" id="NF010934">
    <property type="entry name" value="PRK14354.1"/>
    <property type="match status" value="1"/>
</dbReference>
<comment type="caution">
    <text evidence="17">Lacks conserved residue(s) required for the propagation of feature annotation.</text>
</comment>
<evidence type="ECO:0000256" key="7">
    <source>
        <dbReference type="ARBA" id="ARBA00022737"/>
    </source>
</evidence>
<feature type="region of interest" description="Linker" evidence="17">
    <location>
        <begin position="233"/>
        <end position="253"/>
    </location>
</feature>
<comment type="catalytic activity">
    <reaction evidence="15 17">
        <text>N-acetyl-alpha-D-glucosamine 1-phosphate + UTP + H(+) = UDP-N-acetyl-alpha-D-glucosamine + diphosphate</text>
        <dbReference type="Rhea" id="RHEA:13509"/>
        <dbReference type="ChEBI" id="CHEBI:15378"/>
        <dbReference type="ChEBI" id="CHEBI:33019"/>
        <dbReference type="ChEBI" id="CHEBI:46398"/>
        <dbReference type="ChEBI" id="CHEBI:57705"/>
        <dbReference type="ChEBI" id="CHEBI:57776"/>
        <dbReference type="EC" id="2.7.7.23"/>
    </reaction>
</comment>
<comment type="cofactor">
    <cofactor evidence="17">
        <name>Mg(2+)</name>
        <dbReference type="ChEBI" id="CHEBI:18420"/>
    </cofactor>
    <text evidence="17">Binds 1 Mg(2+) ion per subunit.</text>
</comment>
<dbReference type="EC" id="2.7.7.23" evidence="17"/>
<dbReference type="InterPro" id="IPR025877">
    <property type="entry name" value="MobA-like_NTP_Trfase"/>
</dbReference>
<feature type="binding site" evidence="17">
    <location>
        <begin position="79"/>
        <end position="80"/>
    </location>
    <ligand>
        <name>UDP-N-acetyl-alpha-D-glucosamine</name>
        <dbReference type="ChEBI" id="CHEBI:57705"/>
    </ligand>
</feature>
<dbReference type="InterPro" id="IPR050065">
    <property type="entry name" value="GlmU-like"/>
</dbReference>
<keyword evidence="8 17" id="KW-0460">Magnesium</keyword>
<name>A0A930FP54_9FIRM</name>
<dbReference type="GeneID" id="78277249"/>
<evidence type="ECO:0000256" key="8">
    <source>
        <dbReference type="ARBA" id="ARBA00022842"/>
    </source>
</evidence>
<comment type="subunit">
    <text evidence="17">Homotrimer.</text>
</comment>
<evidence type="ECO:0000313" key="20">
    <source>
        <dbReference type="Proteomes" id="UP000757890"/>
    </source>
</evidence>
<keyword evidence="12 17" id="KW-0012">Acyltransferase</keyword>
<dbReference type="HAMAP" id="MF_01631">
    <property type="entry name" value="GlmU"/>
    <property type="match status" value="1"/>
</dbReference>
<protein>
    <recommendedName>
        <fullName evidence="17">Bifunctional protein GlmU</fullName>
    </recommendedName>
    <domain>
        <recommendedName>
            <fullName evidence="17">UDP-N-acetylglucosamine pyrophosphorylase</fullName>
            <ecNumber evidence="17">2.7.7.23</ecNumber>
        </recommendedName>
        <alternativeName>
            <fullName evidence="17">N-acetylglucosamine-1-phosphate uridyltransferase</fullName>
        </alternativeName>
    </domain>
    <domain>
        <recommendedName>
            <fullName evidence="17">Glucosamine-1-phosphate N-acetyltransferase</fullName>
            <ecNumber evidence="17">2.3.1.157</ecNumber>
        </recommendedName>
    </domain>
</protein>
<gene>
    <name evidence="17 19" type="primary">glmU</name>
    <name evidence="19" type="ORF">HXL70_04930</name>
</gene>
<dbReference type="PANTHER" id="PTHR43584:SF3">
    <property type="entry name" value="BIFUNCTIONAL PROTEIN GLMU"/>
    <property type="match status" value="1"/>
</dbReference>
<evidence type="ECO:0000256" key="11">
    <source>
        <dbReference type="ARBA" id="ARBA00023268"/>
    </source>
</evidence>
<evidence type="ECO:0000256" key="15">
    <source>
        <dbReference type="ARBA" id="ARBA00048493"/>
    </source>
</evidence>
<accession>A0A930FP54</accession>
<dbReference type="CDD" id="cd02540">
    <property type="entry name" value="GT2_GlmU_N_bac"/>
    <property type="match status" value="1"/>
</dbReference>
<organism evidence="19 20">
    <name type="scientific">Dialister invisus</name>
    <dbReference type="NCBI Taxonomy" id="218538"/>
    <lineage>
        <taxon>Bacteria</taxon>
        <taxon>Bacillati</taxon>
        <taxon>Bacillota</taxon>
        <taxon>Negativicutes</taxon>
        <taxon>Veillonellales</taxon>
        <taxon>Veillonellaceae</taxon>
        <taxon>Dialister</taxon>
    </lineage>
</organism>
<feature type="binding site" evidence="17">
    <location>
        <position position="74"/>
    </location>
    <ligand>
        <name>UDP-N-acetyl-alpha-D-glucosamine</name>
        <dbReference type="ChEBI" id="CHEBI:57705"/>
    </ligand>
</feature>
<keyword evidence="9 17" id="KW-0133">Cell shape</keyword>
<evidence type="ECO:0000256" key="2">
    <source>
        <dbReference type="ARBA" id="ARBA00007947"/>
    </source>
</evidence>
<dbReference type="InterPro" id="IPR011004">
    <property type="entry name" value="Trimer_LpxA-like_sf"/>
</dbReference>
<feature type="binding site" evidence="17">
    <location>
        <position position="142"/>
    </location>
    <ligand>
        <name>UDP-N-acetyl-alpha-D-glucosamine</name>
        <dbReference type="ChEBI" id="CHEBI:57705"/>
    </ligand>
</feature>
<evidence type="ECO:0000313" key="19">
    <source>
        <dbReference type="EMBL" id="MBF1129374.1"/>
    </source>
</evidence>
<comment type="subcellular location">
    <subcellularLocation>
        <location evidence="17">Cytoplasm</location>
    </subcellularLocation>
</comment>
<evidence type="ECO:0000256" key="1">
    <source>
        <dbReference type="ARBA" id="ARBA00007707"/>
    </source>
</evidence>
<dbReference type="EMBL" id="JABZMK010000021">
    <property type="protein sequence ID" value="MBF1129374.1"/>
    <property type="molecule type" value="Genomic_DNA"/>
</dbReference>
<dbReference type="GO" id="GO:0016020">
    <property type="term" value="C:membrane"/>
    <property type="evidence" value="ECO:0007669"/>
    <property type="project" value="GOC"/>
</dbReference>
<keyword evidence="4 17" id="KW-0808">Transferase</keyword>
<sequence length="459" mass="49976">MESLTAVVLAAGQGTRMKSQWPKVLHKVCGVPMAEQVIRTVKKAGSEKCVVVTGFKEELVRERLAGENIYFVHQEEQLGTAHAVMQAVPLFKDNRDGYVLVVCGDTPLLRRETIEGLVCACRDHDGAAAVLTAIMDNPFGYGRVLRDAKGHMISIVEQKDGTPDQLAVHEINTGTYVFKTGALLDSLEKVDNKNAQGEYYLTDVFEILIKAGRKVIPVAAEDASETMGVNSRIQLAEADRILRIRKAEDLMAAGVTVTDPYSTYIEQDVEVGQDTVILPGTMLQGKTKVGKNCTLGPDTQLTDVICGDGNHLNRVYAHSCELGDNNEIGPFVHLRPETCLHNDIKIGNFVEVKNSDVDDGTKLPHLIYCGDSDLGKNVNFGCGTVTVNFDGKNKHRCTIDEHAFIGCNTNLVAPVHIGARAFTAAGSTITKDVPAKALAVGRAKQVNIENWVKEDTYKD</sequence>
<dbReference type="GO" id="GO:0006048">
    <property type="term" value="P:UDP-N-acetylglucosamine biosynthetic process"/>
    <property type="evidence" value="ECO:0007669"/>
    <property type="project" value="InterPro"/>
</dbReference>
<evidence type="ECO:0000256" key="3">
    <source>
        <dbReference type="ARBA" id="ARBA00022490"/>
    </source>
</evidence>
<keyword evidence="6 17" id="KW-0479">Metal-binding</keyword>
<dbReference type="InterPro" id="IPR029044">
    <property type="entry name" value="Nucleotide-diphossugar_trans"/>
</dbReference>
<feature type="binding site" evidence="17">
    <location>
        <position position="425"/>
    </location>
    <ligand>
        <name>acetyl-CoA</name>
        <dbReference type="ChEBI" id="CHEBI:57288"/>
    </ligand>
</feature>
<dbReference type="GO" id="GO:0019134">
    <property type="term" value="F:glucosamine-1-phosphate N-acetyltransferase activity"/>
    <property type="evidence" value="ECO:0007669"/>
    <property type="project" value="UniProtKB-UniRule"/>
</dbReference>
<evidence type="ECO:0000256" key="13">
    <source>
        <dbReference type="ARBA" id="ARBA00023316"/>
    </source>
</evidence>